<dbReference type="PANTHER" id="PTHR22975:SF9">
    <property type="entry name" value="ECHINUS SPLICE FORM 3"/>
    <property type="match status" value="1"/>
</dbReference>
<evidence type="ECO:0000256" key="1">
    <source>
        <dbReference type="ARBA" id="ARBA00022786"/>
    </source>
</evidence>
<evidence type="ECO:0000256" key="2">
    <source>
        <dbReference type="ARBA" id="ARBA00022801"/>
    </source>
</evidence>
<protein>
    <submittedName>
        <fullName evidence="5">Ubiquitin carboxyl-terminal hydrolase</fullName>
    </submittedName>
</protein>
<reference evidence="5 6" key="1">
    <citation type="submission" date="2024-03" db="EMBL/GenBank/DDBJ databases">
        <title>The Acrasis kona genome and developmental transcriptomes reveal deep origins of eukaryotic multicellular pathways.</title>
        <authorList>
            <person name="Sheikh S."/>
            <person name="Fu C.-J."/>
            <person name="Brown M.W."/>
            <person name="Baldauf S.L."/>
        </authorList>
    </citation>
    <scope>NUCLEOTIDE SEQUENCE [LARGE SCALE GENOMIC DNA]</scope>
    <source>
        <strain evidence="5 6">ATCC MYA-3509</strain>
    </source>
</reference>
<organism evidence="5 6">
    <name type="scientific">Acrasis kona</name>
    <dbReference type="NCBI Taxonomy" id="1008807"/>
    <lineage>
        <taxon>Eukaryota</taxon>
        <taxon>Discoba</taxon>
        <taxon>Heterolobosea</taxon>
        <taxon>Tetramitia</taxon>
        <taxon>Eutetramitia</taxon>
        <taxon>Acrasidae</taxon>
        <taxon>Acrasis</taxon>
    </lineage>
</organism>
<dbReference type="InterPro" id="IPR001394">
    <property type="entry name" value="Peptidase_C19_UCH"/>
</dbReference>
<dbReference type="GO" id="GO:0016579">
    <property type="term" value="P:protein deubiquitination"/>
    <property type="evidence" value="ECO:0007669"/>
    <property type="project" value="InterPro"/>
</dbReference>
<proteinExistence type="predicted"/>
<dbReference type="Gene3D" id="3.90.70.10">
    <property type="entry name" value="Cysteine proteinases"/>
    <property type="match status" value="1"/>
</dbReference>
<keyword evidence="2 5" id="KW-0378">Hydrolase</keyword>
<keyword evidence="1" id="KW-0833">Ubl conjugation pathway</keyword>
<evidence type="ECO:0000259" key="4">
    <source>
        <dbReference type="PROSITE" id="PS50235"/>
    </source>
</evidence>
<accession>A0AAW2Z4G5</accession>
<dbReference type="SUPFAM" id="SSF54001">
    <property type="entry name" value="Cysteine proteinases"/>
    <property type="match status" value="1"/>
</dbReference>
<sequence>MNFFRTEKSKTAVLSSIPLKGMYNPNGAQNCFLNVVIQMLWSFDLFRNIFMSIDYKDHKHQDPSVCVFCSLKKLFTHYYQTDQTTILPAEIRQVLSNAYQNTNQFQMNQMSDASELFNAVLDNINNSLTSVRIPTFDFNIGEDTNCTKCHRTTETFIYQSNIWYISASEFIVFHKRNKKLSFEQVFRVVSEHERKSCDHCKTINPVRKNILNLPSILSLGMAWEKSTVSTSEITSFVKFLKYKDVKVMTMFSNVNMDLRADLVGMICYYGKHYVCLILEKNLGWVIIDDNVIKIVHDMNDLIVQWKLQPSILFYKINNLDKPVQLIPKLNVPSTPDIAMMKRESLRQSIRIDSPILRRIVENEPEDLSTTKSSSQSSSAPPGTDGSNFGIILQGGSPITRMSKRVDNEQRVTYYSSIVWTDQEAPQELSIQEMCIKMCVYAKDGGSLRRDDVFLISVKFYDDKCIEFAELDQGRMSAFLEIPYFLHKYKSFEVRFTKKM</sequence>
<dbReference type="Pfam" id="PF00443">
    <property type="entry name" value="UCH"/>
    <property type="match status" value="1"/>
</dbReference>
<feature type="compositionally biased region" description="Low complexity" evidence="3">
    <location>
        <begin position="369"/>
        <end position="378"/>
    </location>
</feature>
<dbReference type="InterPro" id="IPR038765">
    <property type="entry name" value="Papain-like_cys_pep_sf"/>
</dbReference>
<feature type="region of interest" description="Disordered" evidence="3">
    <location>
        <begin position="364"/>
        <end position="389"/>
    </location>
</feature>
<dbReference type="PANTHER" id="PTHR22975">
    <property type="entry name" value="UBIQUITIN SPECIFIC PROTEINASE"/>
    <property type="match status" value="1"/>
</dbReference>
<evidence type="ECO:0000313" key="5">
    <source>
        <dbReference type="EMBL" id="KAL0483651.1"/>
    </source>
</evidence>
<gene>
    <name evidence="5" type="ORF">AKO1_011496</name>
</gene>
<dbReference type="InterPro" id="IPR028889">
    <property type="entry name" value="USP"/>
</dbReference>
<dbReference type="Proteomes" id="UP001431209">
    <property type="component" value="Unassembled WGS sequence"/>
</dbReference>
<feature type="domain" description="USP" evidence="4">
    <location>
        <begin position="20"/>
        <end position="317"/>
    </location>
</feature>
<dbReference type="EMBL" id="JAOPGA020000972">
    <property type="protein sequence ID" value="KAL0483651.1"/>
    <property type="molecule type" value="Genomic_DNA"/>
</dbReference>
<keyword evidence="6" id="KW-1185">Reference proteome</keyword>
<dbReference type="GO" id="GO:0004843">
    <property type="term" value="F:cysteine-type deubiquitinase activity"/>
    <property type="evidence" value="ECO:0007669"/>
    <property type="project" value="InterPro"/>
</dbReference>
<name>A0AAW2Z4G5_9EUKA</name>
<dbReference type="InterPro" id="IPR052398">
    <property type="entry name" value="Ubiquitin_hydrolase_53/54"/>
</dbReference>
<dbReference type="AlphaFoldDB" id="A0AAW2Z4G5"/>
<evidence type="ECO:0000256" key="3">
    <source>
        <dbReference type="SAM" id="MobiDB-lite"/>
    </source>
</evidence>
<dbReference type="PROSITE" id="PS50235">
    <property type="entry name" value="USP_3"/>
    <property type="match status" value="1"/>
</dbReference>
<comment type="caution">
    <text evidence="5">The sequence shown here is derived from an EMBL/GenBank/DDBJ whole genome shotgun (WGS) entry which is preliminary data.</text>
</comment>
<evidence type="ECO:0000313" key="6">
    <source>
        <dbReference type="Proteomes" id="UP001431209"/>
    </source>
</evidence>